<dbReference type="Proteomes" id="UP000075424">
    <property type="component" value="Unassembled WGS sequence"/>
</dbReference>
<dbReference type="PATRIC" id="fig|1422.17.peg.2622"/>
<protein>
    <submittedName>
        <fullName evidence="2">Uncharacterized protein</fullName>
    </submittedName>
</protein>
<name>A0A150N0E5_GEOSE</name>
<dbReference type="EMBL" id="LUCS01000030">
    <property type="protein sequence ID" value="KAF6509551.1"/>
    <property type="molecule type" value="Genomic_DNA"/>
</dbReference>
<dbReference type="EMBL" id="LQYV01000005">
    <property type="protein sequence ID" value="KYD30133.1"/>
    <property type="molecule type" value="Genomic_DNA"/>
</dbReference>
<comment type="caution">
    <text evidence="2">The sequence shown here is derived from an EMBL/GenBank/DDBJ whole genome shotgun (WGS) entry which is preliminary data.</text>
</comment>
<dbReference type="Proteomes" id="UP000773850">
    <property type="component" value="Unassembled WGS sequence"/>
</dbReference>
<evidence type="ECO:0000313" key="4">
    <source>
        <dbReference type="Proteomes" id="UP000075424"/>
    </source>
</evidence>
<evidence type="ECO:0000313" key="6">
    <source>
        <dbReference type="Proteomes" id="UP000773850"/>
    </source>
</evidence>
<sequence length="71" mass="8309">MPVWERRRDVWFIAASGGISCVAVYGKWDGLIFLGKCQEAVFSIIRHNIRRRACFLARLKTFPLKMHRVMV</sequence>
<keyword evidence="6" id="KW-1185">Reference proteome</keyword>
<accession>A0A150N0E5</accession>
<gene>
    <name evidence="2" type="ORF">B4109_2586</name>
    <name evidence="3" type="ORF">B4114_2604</name>
    <name evidence="1" type="ORF">GS8_3082</name>
</gene>
<reference evidence="4 5" key="1">
    <citation type="submission" date="2016-01" db="EMBL/GenBank/DDBJ databases">
        <title>Draft Genome Sequences of Seven Thermophilic Sporeformers Isolated from Foods.</title>
        <authorList>
            <person name="Berendsen E.M."/>
            <person name="Wells-Bennik M.H."/>
            <person name="Krawcyk A.O."/>
            <person name="De Jong A."/>
            <person name="Holsappel S."/>
            <person name="Eijlander R.T."/>
            <person name="Kuipers O.P."/>
        </authorList>
    </citation>
    <scope>NUCLEOTIDE SEQUENCE [LARGE SCALE GENOMIC DNA]</scope>
    <source>
        <strain evidence="2 4">B4109</strain>
        <strain evidence="3 5">B4114</strain>
    </source>
</reference>
<dbReference type="PROSITE" id="PS51257">
    <property type="entry name" value="PROKAR_LIPOPROTEIN"/>
    <property type="match status" value="1"/>
</dbReference>
<evidence type="ECO:0000313" key="1">
    <source>
        <dbReference type="EMBL" id="KAF6509551.1"/>
    </source>
</evidence>
<dbReference type="EMBL" id="LQYY01000044">
    <property type="protein sequence ID" value="KYD34546.1"/>
    <property type="molecule type" value="Genomic_DNA"/>
</dbReference>
<dbReference type="Proteomes" id="UP000075517">
    <property type="component" value="Unassembled WGS sequence"/>
</dbReference>
<proteinExistence type="predicted"/>
<organism evidence="2 4">
    <name type="scientific">Geobacillus stearothermophilus</name>
    <name type="common">Bacillus stearothermophilus</name>
    <dbReference type="NCBI Taxonomy" id="1422"/>
    <lineage>
        <taxon>Bacteria</taxon>
        <taxon>Bacillati</taxon>
        <taxon>Bacillota</taxon>
        <taxon>Bacilli</taxon>
        <taxon>Bacillales</taxon>
        <taxon>Anoxybacillaceae</taxon>
        <taxon>Geobacillus</taxon>
    </lineage>
</organism>
<evidence type="ECO:0000313" key="2">
    <source>
        <dbReference type="EMBL" id="KYD30133.1"/>
    </source>
</evidence>
<evidence type="ECO:0000313" key="5">
    <source>
        <dbReference type="Proteomes" id="UP000075517"/>
    </source>
</evidence>
<dbReference type="AlphaFoldDB" id="A0A150N0E5"/>
<reference evidence="1 6" key="2">
    <citation type="submission" date="2016-03" db="EMBL/GenBank/DDBJ databases">
        <title>Spore heat resistance.</title>
        <authorList>
            <person name="Boekhorst J."/>
            <person name="Berendsen E.M."/>
            <person name="Wells-Bennik M.H."/>
            <person name="Kuipers O.P."/>
        </authorList>
    </citation>
    <scope>NUCLEOTIDE SEQUENCE [LARGE SCALE GENOMIC DNA]</scope>
    <source>
        <strain evidence="1 6">GS8</strain>
    </source>
</reference>
<evidence type="ECO:0000313" key="3">
    <source>
        <dbReference type="EMBL" id="KYD34546.1"/>
    </source>
</evidence>